<keyword evidence="8" id="KW-1185">Reference proteome</keyword>
<dbReference type="Gene3D" id="1.20.1740.10">
    <property type="entry name" value="Amino acid/polyamine transporter I"/>
    <property type="match status" value="1"/>
</dbReference>
<keyword evidence="2" id="KW-1003">Cell membrane</keyword>
<dbReference type="OrthoDB" id="9806937at2"/>
<feature type="transmembrane region" description="Helical" evidence="6">
    <location>
        <begin position="218"/>
        <end position="237"/>
    </location>
</feature>
<feature type="transmembrane region" description="Helical" evidence="6">
    <location>
        <begin position="170"/>
        <end position="190"/>
    </location>
</feature>
<evidence type="ECO:0000256" key="1">
    <source>
        <dbReference type="ARBA" id="ARBA00004651"/>
    </source>
</evidence>
<dbReference type="AlphaFoldDB" id="A0A0G3EUX5"/>
<dbReference type="InterPro" id="IPR002293">
    <property type="entry name" value="AA/rel_permease1"/>
</dbReference>
<keyword evidence="3 6" id="KW-0812">Transmembrane</keyword>
<feature type="transmembrane region" description="Helical" evidence="6">
    <location>
        <begin position="455"/>
        <end position="475"/>
    </location>
</feature>
<dbReference type="PANTHER" id="PTHR42770">
    <property type="entry name" value="AMINO ACID TRANSPORTER-RELATED"/>
    <property type="match status" value="1"/>
</dbReference>
<keyword evidence="5 6" id="KW-0472">Membrane</keyword>
<proteinExistence type="predicted"/>
<dbReference type="Pfam" id="PF13520">
    <property type="entry name" value="AA_permease_2"/>
    <property type="match status" value="1"/>
</dbReference>
<feature type="transmembrane region" description="Helical" evidence="6">
    <location>
        <begin position="305"/>
        <end position="328"/>
    </location>
</feature>
<dbReference type="GO" id="GO:0022857">
    <property type="term" value="F:transmembrane transporter activity"/>
    <property type="evidence" value="ECO:0007669"/>
    <property type="project" value="InterPro"/>
</dbReference>
<reference evidence="8" key="1">
    <citation type="submission" date="2015-06" db="EMBL/GenBank/DDBJ databases">
        <authorList>
            <person name="Lim Y.L."/>
            <person name="Ee R."/>
            <person name="Yong D."/>
            <person name="How K.Y."/>
            <person name="Yin W.F."/>
            <person name="Chan K.G."/>
        </authorList>
    </citation>
    <scope>NUCLEOTIDE SEQUENCE [LARGE SCALE GENOMIC DNA]</scope>
    <source>
        <strain evidence="8">DSM 25325</strain>
    </source>
</reference>
<evidence type="ECO:0000256" key="2">
    <source>
        <dbReference type="ARBA" id="ARBA00022475"/>
    </source>
</evidence>
<evidence type="ECO:0000256" key="6">
    <source>
        <dbReference type="SAM" id="Phobius"/>
    </source>
</evidence>
<accession>A0A0G3EUX5</accession>
<dbReference type="EMBL" id="CP011568">
    <property type="protein sequence ID" value="AKJ68491.1"/>
    <property type="molecule type" value="Genomic_DNA"/>
</dbReference>
<dbReference type="PIRSF" id="PIRSF006060">
    <property type="entry name" value="AA_transporter"/>
    <property type="match status" value="1"/>
</dbReference>
<feature type="transmembrane region" description="Helical" evidence="6">
    <location>
        <begin position="139"/>
        <end position="158"/>
    </location>
</feature>
<dbReference type="PATRIC" id="fig|445709.3.peg.2135"/>
<feature type="transmembrane region" description="Helical" evidence="6">
    <location>
        <begin position="85"/>
        <end position="107"/>
    </location>
</feature>
<name>A0A0G3EUX5_9BURK</name>
<feature type="transmembrane region" description="Helical" evidence="6">
    <location>
        <begin position="258"/>
        <end position="285"/>
    </location>
</feature>
<feature type="transmembrane region" description="Helical" evidence="6">
    <location>
        <begin position="20"/>
        <end position="41"/>
    </location>
</feature>
<dbReference type="InterPro" id="IPR050367">
    <property type="entry name" value="APC_superfamily"/>
</dbReference>
<evidence type="ECO:0000313" key="7">
    <source>
        <dbReference type="EMBL" id="AKJ68491.1"/>
    </source>
</evidence>
<dbReference type="KEGG" id="ptx:ABW99_09985"/>
<feature type="transmembrane region" description="Helical" evidence="6">
    <location>
        <begin position="359"/>
        <end position="381"/>
    </location>
</feature>
<dbReference type="RefSeq" id="WP_047214334.1">
    <property type="nucleotide sequence ID" value="NZ_CP011568.3"/>
</dbReference>
<evidence type="ECO:0000256" key="3">
    <source>
        <dbReference type="ARBA" id="ARBA00022692"/>
    </source>
</evidence>
<keyword evidence="4 6" id="KW-1133">Transmembrane helix</keyword>
<gene>
    <name evidence="7" type="ORF">ABW99_09985</name>
</gene>
<dbReference type="STRING" id="445709.ABW99_09985"/>
<dbReference type="GO" id="GO:0005886">
    <property type="term" value="C:plasma membrane"/>
    <property type="evidence" value="ECO:0007669"/>
    <property type="project" value="UniProtKB-SubCell"/>
</dbReference>
<feature type="transmembrane region" description="Helical" evidence="6">
    <location>
        <begin position="428"/>
        <end position="449"/>
    </location>
</feature>
<organism evidence="7 8">
    <name type="scientific">Pandoraea thiooxydans</name>
    <dbReference type="NCBI Taxonomy" id="445709"/>
    <lineage>
        <taxon>Bacteria</taxon>
        <taxon>Pseudomonadati</taxon>
        <taxon>Pseudomonadota</taxon>
        <taxon>Betaproteobacteria</taxon>
        <taxon>Burkholderiales</taxon>
        <taxon>Burkholderiaceae</taxon>
        <taxon>Pandoraea</taxon>
    </lineage>
</organism>
<evidence type="ECO:0000313" key="8">
    <source>
        <dbReference type="Proteomes" id="UP000036700"/>
    </source>
</evidence>
<evidence type="ECO:0000256" key="4">
    <source>
        <dbReference type="ARBA" id="ARBA00022989"/>
    </source>
</evidence>
<feature type="transmembrane region" description="Helical" evidence="6">
    <location>
        <begin position="387"/>
        <end position="408"/>
    </location>
</feature>
<feature type="transmembrane region" description="Helical" evidence="6">
    <location>
        <begin position="53"/>
        <end position="73"/>
    </location>
</feature>
<feature type="transmembrane region" description="Helical" evidence="6">
    <location>
        <begin position="114"/>
        <end position="133"/>
    </location>
</feature>
<protein>
    <submittedName>
        <fullName evidence="7">Amino acid permease</fullName>
    </submittedName>
</protein>
<comment type="subcellular location">
    <subcellularLocation>
        <location evidence="1">Cell membrane</location>
        <topology evidence="1">Multi-pass membrane protein</topology>
    </subcellularLocation>
</comment>
<sequence>MSSGDLQTESGFHLSKTLGVLAIMASAVTQEYGAGINFVAVQSLSVYPAIRDLVPLAMFVTGLLVLTKTYLYARFSQVMPSAGSAYAWIVRSLGLPIGFVANFIWWVGVTSAMGFLAFAFGTFLGQAFASAGWPIGAEIMTPTGHIIVGLLAIWLVFGIHASGVHQYGRFVTILFALILIVALTIVGVAFTTPQQTFLHLLSTRENLTLTAPASAEPFRLGAFFSVCALFIFAYGGISAAPGLGGESRNARISVPRGIMWAWFVAVVLFTTVSAALFHVAPWWAIIGLIKAGKSSLATAPGLISIIAPRTLSVTLNFVVALVVGKTLAPQMMCASRMAFAWGQDHMFSDRFVQTSNRRVPMAALLLSAGLASLFLLESAYVGWSLGVVVRSLSVILIWFLMAASALNLRFNPRFSQTPWSAPLKRDPWLMMAAIASLVITVVLFRAAAISPHTPFVFQPLVQGVVLAIVGMVILASARRRAALTGENLGERVAAPPLE</sequence>
<dbReference type="PANTHER" id="PTHR42770:SF7">
    <property type="entry name" value="MEMBRANE PROTEIN"/>
    <property type="match status" value="1"/>
</dbReference>
<dbReference type="Proteomes" id="UP000036700">
    <property type="component" value="Chromosome"/>
</dbReference>
<evidence type="ECO:0000256" key="5">
    <source>
        <dbReference type="ARBA" id="ARBA00023136"/>
    </source>
</evidence>